<dbReference type="EMBL" id="CAUYUJ010019782">
    <property type="protein sequence ID" value="CAK0893661.1"/>
    <property type="molecule type" value="Genomic_DNA"/>
</dbReference>
<dbReference type="Pfam" id="PF13519">
    <property type="entry name" value="VWA_2"/>
    <property type="match status" value="1"/>
</dbReference>
<dbReference type="SUPFAM" id="SSF53300">
    <property type="entry name" value="vWA-like"/>
    <property type="match status" value="1"/>
</dbReference>
<evidence type="ECO:0000313" key="3">
    <source>
        <dbReference type="EMBL" id="CAK0893661.1"/>
    </source>
</evidence>
<gene>
    <name evidence="3" type="ORF">PCOR1329_LOCUS72924</name>
</gene>
<dbReference type="PROSITE" id="PS50234">
    <property type="entry name" value="VWFA"/>
    <property type="match status" value="1"/>
</dbReference>
<dbReference type="CDD" id="cd00198">
    <property type="entry name" value="vWFA"/>
    <property type="match status" value="1"/>
</dbReference>
<comment type="caution">
    <text evidence="3">The sequence shown here is derived from an EMBL/GenBank/DDBJ whole genome shotgun (WGS) entry which is preliminary data.</text>
</comment>
<feature type="region of interest" description="Disordered" evidence="1">
    <location>
        <begin position="1114"/>
        <end position="1161"/>
    </location>
</feature>
<sequence>MHAHGRCAALGGDAWVVGLSLGAGHPARSCRPPTRLHFVLDNSGSMGSNSQHAQECFADLVDLAGGPCSVVAFDSSAHLLGDHFRTAQEVRAARLPRQGGTNITAGVERALEVVRSCEEGRRGGERPHHILILLSDGAHMVGPRPQERLPVLGSQLRAALPALRLSVVVVGVTRSSDTSMGMLLKSSLETVMLPDLEPIYFAASPSEMRGVLGQMHAGMASLRGSVVSVVAPEGRSFVRAVGEAGSKSVDLLADAGEQGLLCLGASPPEEVEVDGVRVACAAPPADAAGFDAGLAASALQSLVHAVRVRRVAVGADGVRTALRQLGSWVAALEERAAASCSGARLSLAKATPAERLSQHRALRGAVQGARELRNQLVEIEAHRADDSASQATFLNGASRRFGAKALLLAARNKERAGGDVDPAARLQELRKDIASIAPRIRLALREDFCAKLGALDDLERVQLHTRLVRTLPEHVPRQAISTLCGGGITVDMLATDLEVAALVDSGVAIESLLAVAGQLRQSFLSLQSAWEQLKDWCDPATDSCGTEYQLLMCFGALGCPIDVSRCDATQMDPYAMSVTRVRAAPADSASLLTALHSDQQVVPPEGGVPLQDLLVLVDPDVPNASRLAANSALLRESYTSVVLCRDLHMYTGNKMRLALHAHSLLAAVQPPPTAASKEDLRAQLRRQYLGRAFQCSMCGFGPIDHFACSDLEAHHGEDVGGGVISNACPRCQWFSPELADWPKWDGSLPPEAVNGADAPQPRATASLTAASVEIALRICYSARALSSPAQDGEAQELLRRLDAWDTLTAADGVEHPVQLLLALAAQDEVPEGALGQVPLLALLNEVCARRARSDGRREAGGDDARAAAAARKRCEAFLGVHPHTAPCTRPLEEGEPRSEAVREACCGEWSLDAEAFDFKAWVREALTPWASALVFVRRLRSSLRARGGGWRQLGLDLERGPAAWADVARELQRPFCAQGELCALLGVRRPGDAPRVLATVAAQAFLHGSSQLRRTAAAGGALREPLGDVRDGDTLRGLCVDLRMAIYEERGRSEAGAALGSAAAGDGGGDDDFNFLASAGACGGGRRWRGASTRSAWPRRCASGASWARLWSTSVPGSPTCRSTPGSSAAATPTGWTSPRSGACGGRPGQGAQTRRTRGCS</sequence>
<dbReference type="Proteomes" id="UP001189429">
    <property type="component" value="Unassembled WGS sequence"/>
</dbReference>
<dbReference type="SMART" id="SM00327">
    <property type="entry name" value="VWA"/>
    <property type="match status" value="1"/>
</dbReference>
<evidence type="ECO:0000259" key="2">
    <source>
        <dbReference type="PROSITE" id="PS50234"/>
    </source>
</evidence>
<evidence type="ECO:0000313" key="4">
    <source>
        <dbReference type="Proteomes" id="UP001189429"/>
    </source>
</evidence>
<feature type="domain" description="VWFA" evidence="2">
    <location>
        <begin position="88"/>
        <end position="215"/>
    </location>
</feature>
<dbReference type="InterPro" id="IPR002035">
    <property type="entry name" value="VWF_A"/>
</dbReference>
<accession>A0ABN9X2Z2</accession>
<protein>
    <recommendedName>
        <fullName evidence="2">VWFA domain-containing protein</fullName>
    </recommendedName>
</protein>
<name>A0ABN9X2Z2_9DINO</name>
<reference evidence="3" key="1">
    <citation type="submission" date="2023-10" db="EMBL/GenBank/DDBJ databases">
        <authorList>
            <person name="Chen Y."/>
            <person name="Shah S."/>
            <person name="Dougan E. K."/>
            <person name="Thang M."/>
            <person name="Chan C."/>
        </authorList>
    </citation>
    <scope>NUCLEOTIDE SEQUENCE [LARGE SCALE GENOMIC DNA]</scope>
</reference>
<organism evidence="3 4">
    <name type="scientific">Prorocentrum cordatum</name>
    <dbReference type="NCBI Taxonomy" id="2364126"/>
    <lineage>
        <taxon>Eukaryota</taxon>
        <taxon>Sar</taxon>
        <taxon>Alveolata</taxon>
        <taxon>Dinophyceae</taxon>
        <taxon>Prorocentrales</taxon>
        <taxon>Prorocentraceae</taxon>
        <taxon>Prorocentrum</taxon>
    </lineage>
</organism>
<evidence type="ECO:0000256" key="1">
    <source>
        <dbReference type="SAM" id="MobiDB-lite"/>
    </source>
</evidence>
<dbReference type="InterPro" id="IPR036465">
    <property type="entry name" value="vWFA_dom_sf"/>
</dbReference>
<feature type="compositionally biased region" description="Polar residues" evidence="1">
    <location>
        <begin position="1114"/>
        <end position="1140"/>
    </location>
</feature>
<keyword evidence="4" id="KW-1185">Reference proteome</keyword>
<dbReference type="Gene3D" id="3.40.50.410">
    <property type="entry name" value="von Willebrand factor, type A domain"/>
    <property type="match status" value="1"/>
</dbReference>
<proteinExistence type="predicted"/>